<feature type="region of interest" description="Disordered" evidence="1">
    <location>
        <begin position="56"/>
        <end position="134"/>
    </location>
</feature>
<feature type="compositionally biased region" description="Acidic residues" evidence="1">
    <location>
        <begin position="67"/>
        <end position="76"/>
    </location>
</feature>
<protein>
    <submittedName>
        <fullName evidence="2">Uncharacterized protein</fullName>
    </submittedName>
</protein>
<dbReference type="Proteomes" id="UP001305414">
    <property type="component" value="Unassembled WGS sequence"/>
</dbReference>
<accession>A0AAN7Z996</accession>
<organism evidence="2 3">
    <name type="scientific">Xylaria bambusicola</name>
    <dbReference type="NCBI Taxonomy" id="326684"/>
    <lineage>
        <taxon>Eukaryota</taxon>
        <taxon>Fungi</taxon>
        <taxon>Dikarya</taxon>
        <taxon>Ascomycota</taxon>
        <taxon>Pezizomycotina</taxon>
        <taxon>Sordariomycetes</taxon>
        <taxon>Xylariomycetidae</taxon>
        <taxon>Xylariales</taxon>
        <taxon>Xylariaceae</taxon>
        <taxon>Xylaria</taxon>
    </lineage>
</organism>
<comment type="caution">
    <text evidence="2">The sequence shown here is derived from an EMBL/GenBank/DDBJ whole genome shotgun (WGS) entry which is preliminary data.</text>
</comment>
<dbReference type="AlphaFoldDB" id="A0AAN7Z996"/>
<sequence>MPCYWDCCYRFERIGGRDDPRTSFPSNGSTLTLALRDHGVDLLIDIASLNRDKWLWNGGKHGTGDVDSQEVDEQDNENGNNVNDGDDDEVNELMGRGQSLIDEVAGDNEKQERQDQTEEAVDGVVGDSRDEPVA</sequence>
<evidence type="ECO:0000313" key="2">
    <source>
        <dbReference type="EMBL" id="KAK5634207.1"/>
    </source>
</evidence>
<proteinExistence type="predicted"/>
<keyword evidence="3" id="KW-1185">Reference proteome</keyword>
<gene>
    <name evidence="2" type="ORF">RRF57_009921</name>
</gene>
<name>A0AAN7Z996_9PEZI</name>
<evidence type="ECO:0000313" key="3">
    <source>
        <dbReference type="Proteomes" id="UP001305414"/>
    </source>
</evidence>
<evidence type="ECO:0000256" key="1">
    <source>
        <dbReference type="SAM" id="MobiDB-lite"/>
    </source>
</evidence>
<dbReference type="EMBL" id="JAWHQM010000039">
    <property type="protein sequence ID" value="KAK5634207.1"/>
    <property type="molecule type" value="Genomic_DNA"/>
</dbReference>
<reference evidence="2 3" key="1">
    <citation type="submission" date="2023-10" db="EMBL/GenBank/DDBJ databases">
        <title>Draft genome sequence of Xylaria bambusicola isolate GMP-LS, the root and basal stem rot pathogen of sugarcane in Indonesia.</title>
        <authorList>
            <person name="Selvaraj P."/>
            <person name="Muralishankar V."/>
            <person name="Muruganantham S."/>
            <person name="Sp S."/>
            <person name="Haryani S."/>
            <person name="Lau K.J.X."/>
            <person name="Naqvi N.I."/>
        </authorList>
    </citation>
    <scope>NUCLEOTIDE SEQUENCE [LARGE SCALE GENOMIC DNA]</scope>
    <source>
        <strain evidence="2">GMP-LS</strain>
    </source>
</reference>
<feature type="compositionally biased region" description="Basic and acidic residues" evidence="1">
    <location>
        <begin position="107"/>
        <end position="116"/>
    </location>
</feature>